<accession>A0AAV9PNY0</accession>
<dbReference type="SMART" id="SM00906">
    <property type="entry name" value="Fungal_trans"/>
    <property type="match status" value="1"/>
</dbReference>
<keyword evidence="2" id="KW-0539">Nucleus</keyword>
<dbReference type="PANTHER" id="PTHR31001">
    <property type="entry name" value="UNCHARACTERIZED TRANSCRIPTIONAL REGULATORY PROTEIN"/>
    <property type="match status" value="1"/>
</dbReference>
<name>A0AAV9PNY0_9PEZI</name>
<dbReference type="GeneID" id="89922872"/>
<reference evidence="4 5" key="1">
    <citation type="submission" date="2023-08" db="EMBL/GenBank/DDBJ databases">
        <title>Black Yeasts Isolated from many extreme environments.</title>
        <authorList>
            <person name="Coleine C."/>
            <person name="Stajich J.E."/>
            <person name="Selbmann L."/>
        </authorList>
    </citation>
    <scope>NUCLEOTIDE SEQUENCE [LARGE SCALE GENOMIC DNA]</scope>
    <source>
        <strain evidence="4 5">CCFEE 5935</strain>
    </source>
</reference>
<dbReference type="GO" id="GO:0005634">
    <property type="term" value="C:nucleus"/>
    <property type="evidence" value="ECO:0007669"/>
    <property type="project" value="UniProtKB-SubCell"/>
</dbReference>
<dbReference type="CDD" id="cd12148">
    <property type="entry name" value="fungal_TF_MHR"/>
    <property type="match status" value="1"/>
</dbReference>
<dbReference type="InterPro" id="IPR050613">
    <property type="entry name" value="Sec_Metabolite_Reg"/>
</dbReference>
<proteinExistence type="predicted"/>
<evidence type="ECO:0000259" key="3">
    <source>
        <dbReference type="SMART" id="SM00906"/>
    </source>
</evidence>
<evidence type="ECO:0000313" key="5">
    <source>
        <dbReference type="Proteomes" id="UP001337655"/>
    </source>
</evidence>
<dbReference type="Proteomes" id="UP001337655">
    <property type="component" value="Unassembled WGS sequence"/>
</dbReference>
<evidence type="ECO:0000313" key="4">
    <source>
        <dbReference type="EMBL" id="KAK5174444.1"/>
    </source>
</evidence>
<dbReference type="GO" id="GO:0008270">
    <property type="term" value="F:zinc ion binding"/>
    <property type="evidence" value="ECO:0007669"/>
    <property type="project" value="InterPro"/>
</dbReference>
<dbReference type="RefSeq" id="XP_064663113.1">
    <property type="nucleotide sequence ID" value="XM_064798786.1"/>
</dbReference>
<feature type="domain" description="Xylanolytic transcriptional activator regulatory" evidence="3">
    <location>
        <begin position="93"/>
        <end position="167"/>
    </location>
</feature>
<dbReference type="Pfam" id="PF04082">
    <property type="entry name" value="Fungal_trans"/>
    <property type="match status" value="1"/>
</dbReference>
<comment type="caution">
    <text evidence="4">The sequence shown here is derived from an EMBL/GenBank/DDBJ whole genome shotgun (WGS) entry which is preliminary data.</text>
</comment>
<dbReference type="GO" id="GO:0006351">
    <property type="term" value="P:DNA-templated transcription"/>
    <property type="evidence" value="ECO:0007669"/>
    <property type="project" value="InterPro"/>
</dbReference>
<evidence type="ECO:0000256" key="1">
    <source>
        <dbReference type="ARBA" id="ARBA00004123"/>
    </source>
</evidence>
<dbReference type="EMBL" id="JAVRRT010000002">
    <property type="protein sequence ID" value="KAK5174444.1"/>
    <property type="molecule type" value="Genomic_DNA"/>
</dbReference>
<dbReference type="AlphaFoldDB" id="A0AAV9PNY0"/>
<evidence type="ECO:0000256" key="2">
    <source>
        <dbReference type="ARBA" id="ARBA00023242"/>
    </source>
</evidence>
<dbReference type="InterPro" id="IPR007219">
    <property type="entry name" value="XnlR_reg_dom"/>
</dbReference>
<comment type="subcellular location">
    <subcellularLocation>
        <location evidence="1">Nucleus</location>
    </subcellularLocation>
</comment>
<organism evidence="4 5">
    <name type="scientific">Saxophila tyrrhenica</name>
    <dbReference type="NCBI Taxonomy" id="1690608"/>
    <lineage>
        <taxon>Eukaryota</taxon>
        <taxon>Fungi</taxon>
        <taxon>Dikarya</taxon>
        <taxon>Ascomycota</taxon>
        <taxon>Pezizomycotina</taxon>
        <taxon>Dothideomycetes</taxon>
        <taxon>Dothideomycetidae</taxon>
        <taxon>Mycosphaerellales</taxon>
        <taxon>Extremaceae</taxon>
        <taxon>Saxophila</taxon>
    </lineage>
</organism>
<keyword evidence="5" id="KW-1185">Reference proteome</keyword>
<protein>
    <recommendedName>
        <fullName evidence="3">Xylanolytic transcriptional activator regulatory domain-containing protein</fullName>
    </recommendedName>
</protein>
<dbReference type="PANTHER" id="PTHR31001:SF85">
    <property type="entry name" value="ZN(II)2CYS6 TRANSCRIPTION FACTOR (EUROFUNG)"/>
    <property type="match status" value="1"/>
</dbReference>
<gene>
    <name evidence="4" type="ORF">LTR77_001524</name>
</gene>
<sequence length="454" mass="51560">MPKVLKGIWNHPVDKDWDVQHYAIFHLAVLSLTDKACEDELGAPRKILLEQYRAEVSQGLNKLEIHATCTTSTMQTLLLFTSYFAFTGRIVRTSHLVATAVHAAQRMGLHRDGEGSECVSLWDVELRRRLWHYLVLLDTFCVSNSGYGSTIPPGSADTQLPVNADDGSWDFPTPLAEPGFTQMTLALVQYEAAALLRAVYRFNVPYSKKDHKYAEFHNQFREHTWAAIQQAYFQELVDENTGESQSADISLMTMLADAMIQRIRYTQFIHLAARNPCNGNPCGLNHAIMDLVLQFCESAQDVMATHGTYRLDWIILPILSTFPLASGKAKVARNIINEALRELVKDQDTDHDESAFPPGINLPYQCLKHNCTANATLMARLEKLRFGITHRQKAEDTLNDSKVLALRQRKHSQRNGCNDQERWHNPELWKEIGLRQGTVMRTTFLDQGLPPAWR</sequence>
<dbReference type="GO" id="GO:0003677">
    <property type="term" value="F:DNA binding"/>
    <property type="evidence" value="ECO:0007669"/>
    <property type="project" value="InterPro"/>
</dbReference>